<dbReference type="Pfam" id="PF10099">
    <property type="entry name" value="RskA_C"/>
    <property type="match status" value="1"/>
</dbReference>
<dbReference type="InterPro" id="IPR051474">
    <property type="entry name" value="Anti-sigma-K/W_factor"/>
</dbReference>
<keyword evidence="1" id="KW-0472">Membrane</keyword>
<keyword evidence="4" id="KW-1185">Reference proteome</keyword>
<reference evidence="4" key="1">
    <citation type="journal article" date="2019" name="Int. J. Syst. Evol. Microbiol.">
        <title>The Global Catalogue of Microorganisms (GCM) 10K type strain sequencing project: providing services to taxonomists for standard genome sequencing and annotation.</title>
        <authorList>
            <consortium name="The Broad Institute Genomics Platform"/>
            <consortium name="The Broad Institute Genome Sequencing Center for Infectious Disease"/>
            <person name="Wu L."/>
            <person name="Ma J."/>
        </authorList>
    </citation>
    <scope>NUCLEOTIDE SEQUENCE [LARGE SCALE GENOMIC DNA]</scope>
    <source>
        <strain evidence="4">KCTC 52274</strain>
    </source>
</reference>
<name>A0ABW5LCD7_9FLAO</name>
<comment type="caution">
    <text evidence="3">The sequence shown here is derived from an EMBL/GenBank/DDBJ whole genome shotgun (WGS) entry which is preliminary data.</text>
</comment>
<dbReference type="PANTHER" id="PTHR37461:SF1">
    <property type="entry name" value="ANTI-SIGMA-K FACTOR RSKA"/>
    <property type="match status" value="1"/>
</dbReference>
<proteinExistence type="predicted"/>
<keyword evidence="1" id="KW-0812">Transmembrane</keyword>
<keyword evidence="1" id="KW-1133">Transmembrane helix</keyword>
<organism evidence="3 4">
    <name type="scientific">Aquimarina rubra</name>
    <dbReference type="NCBI Taxonomy" id="1920033"/>
    <lineage>
        <taxon>Bacteria</taxon>
        <taxon>Pseudomonadati</taxon>
        <taxon>Bacteroidota</taxon>
        <taxon>Flavobacteriia</taxon>
        <taxon>Flavobacteriales</taxon>
        <taxon>Flavobacteriaceae</taxon>
        <taxon>Aquimarina</taxon>
    </lineage>
</organism>
<evidence type="ECO:0000313" key="3">
    <source>
        <dbReference type="EMBL" id="MFD2561187.1"/>
    </source>
</evidence>
<dbReference type="Proteomes" id="UP001597319">
    <property type="component" value="Unassembled WGS sequence"/>
</dbReference>
<dbReference type="PANTHER" id="PTHR37461">
    <property type="entry name" value="ANTI-SIGMA-K FACTOR RSKA"/>
    <property type="match status" value="1"/>
</dbReference>
<accession>A0ABW5LCD7</accession>
<evidence type="ECO:0000313" key="4">
    <source>
        <dbReference type="Proteomes" id="UP001597319"/>
    </source>
</evidence>
<evidence type="ECO:0000259" key="2">
    <source>
        <dbReference type="Pfam" id="PF10099"/>
    </source>
</evidence>
<feature type="domain" description="Anti-sigma K factor RskA C-terminal" evidence="2">
    <location>
        <begin position="109"/>
        <end position="251"/>
    </location>
</feature>
<dbReference type="RefSeq" id="WP_378288684.1">
    <property type="nucleotide sequence ID" value="NZ_JBHULE010000002.1"/>
</dbReference>
<gene>
    <name evidence="3" type="ORF">ACFSR1_00815</name>
</gene>
<dbReference type="InterPro" id="IPR018764">
    <property type="entry name" value="RskA_C"/>
</dbReference>
<evidence type="ECO:0000256" key="1">
    <source>
        <dbReference type="SAM" id="Phobius"/>
    </source>
</evidence>
<dbReference type="EMBL" id="JBHULE010000002">
    <property type="protein sequence ID" value="MFD2561187.1"/>
    <property type="molecule type" value="Genomic_DNA"/>
</dbReference>
<protein>
    <submittedName>
        <fullName evidence="3">Anti-sigma factor domain-containing protein</fullName>
    </submittedName>
</protein>
<feature type="transmembrane region" description="Helical" evidence="1">
    <location>
        <begin position="92"/>
        <end position="114"/>
    </location>
</feature>
<sequence>MDRNTIKDTGILEQYLLGELSEEESKEIENILKEDGELREYFSKMEDDMEQMALENAISPPIHIKTSILNKIENTSPNTEEKVIPLQKRKRISYNFAIAASLATLFLLSSGWLYNQWQNTERTMITLQKETNDLQDRLINVENNYKETEKWYQAINQPEVVQLVLKGNEKSPNSAAIAYVNHQNKEVILNPKKLTKLHPDKTYQMWADVDGEMIDMGVISTDQEMIVMKYIDNAESLNITIEPAGGNDHPTVEQLISNVYL</sequence>